<dbReference type="EMBL" id="OU896712">
    <property type="protein sequence ID" value="CAH1173550.1"/>
    <property type="molecule type" value="Genomic_DNA"/>
</dbReference>
<dbReference type="InterPro" id="IPR011990">
    <property type="entry name" value="TPR-like_helical_dom_sf"/>
</dbReference>
<gene>
    <name evidence="2" type="ORF">PHAECO_LOCUS10392</name>
</gene>
<reference evidence="2" key="2">
    <citation type="submission" date="2022-10" db="EMBL/GenBank/DDBJ databases">
        <authorList>
            <consortium name="ENA_rothamsted_submissions"/>
            <consortium name="culmorum"/>
            <person name="King R."/>
        </authorList>
    </citation>
    <scope>NUCLEOTIDE SEQUENCE</scope>
</reference>
<dbReference type="PROSITE" id="PS51375">
    <property type="entry name" value="PPR"/>
    <property type="match status" value="1"/>
</dbReference>
<dbReference type="GO" id="GO:0005739">
    <property type="term" value="C:mitochondrion"/>
    <property type="evidence" value="ECO:0007669"/>
    <property type="project" value="TreeGrafter"/>
</dbReference>
<dbReference type="Proteomes" id="UP001153737">
    <property type="component" value="Chromosome 6"/>
</dbReference>
<dbReference type="PANTHER" id="PTHR46669:SF2">
    <property type="entry name" value="EG:BACN32G11.3 PROTEIN"/>
    <property type="match status" value="1"/>
</dbReference>
<dbReference type="Pfam" id="PF12854">
    <property type="entry name" value="PPR_1"/>
    <property type="match status" value="1"/>
</dbReference>
<keyword evidence="3" id="KW-1185">Reference proteome</keyword>
<dbReference type="Gene3D" id="1.25.40.10">
    <property type="entry name" value="Tetratricopeptide repeat domain"/>
    <property type="match status" value="2"/>
</dbReference>
<dbReference type="OrthoDB" id="767661at2759"/>
<dbReference type="AlphaFoldDB" id="A0A9P0GPK7"/>
<evidence type="ECO:0000313" key="2">
    <source>
        <dbReference type="EMBL" id="CAH1173550.1"/>
    </source>
</evidence>
<dbReference type="GO" id="GO:0070129">
    <property type="term" value="P:regulation of mitochondrial translation"/>
    <property type="evidence" value="ECO:0007669"/>
    <property type="project" value="TreeGrafter"/>
</dbReference>
<dbReference type="GO" id="GO:0005634">
    <property type="term" value="C:nucleus"/>
    <property type="evidence" value="ECO:0007669"/>
    <property type="project" value="TreeGrafter"/>
</dbReference>
<feature type="repeat" description="PPR" evidence="1">
    <location>
        <begin position="151"/>
        <end position="185"/>
    </location>
</feature>
<protein>
    <recommendedName>
        <fullName evidence="4">Leucine-rich PPR motif-containing protein, mitochondrial</fullName>
    </recommendedName>
</protein>
<evidence type="ECO:0000256" key="1">
    <source>
        <dbReference type="PROSITE-ProRule" id="PRU00708"/>
    </source>
</evidence>
<evidence type="ECO:0008006" key="4">
    <source>
        <dbReference type="Google" id="ProtNLM"/>
    </source>
</evidence>
<dbReference type="InterPro" id="IPR033490">
    <property type="entry name" value="LRP130"/>
</dbReference>
<organism evidence="2 3">
    <name type="scientific">Phaedon cochleariae</name>
    <name type="common">Mustard beetle</name>
    <dbReference type="NCBI Taxonomy" id="80249"/>
    <lineage>
        <taxon>Eukaryota</taxon>
        <taxon>Metazoa</taxon>
        <taxon>Ecdysozoa</taxon>
        <taxon>Arthropoda</taxon>
        <taxon>Hexapoda</taxon>
        <taxon>Insecta</taxon>
        <taxon>Pterygota</taxon>
        <taxon>Neoptera</taxon>
        <taxon>Endopterygota</taxon>
        <taxon>Coleoptera</taxon>
        <taxon>Polyphaga</taxon>
        <taxon>Cucujiformia</taxon>
        <taxon>Chrysomeloidea</taxon>
        <taxon>Chrysomelidae</taxon>
        <taxon>Chrysomelinae</taxon>
        <taxon>Chrysomelini</taxon>
        <taxon>Phaedon</taxon>
    </lineage>
</organism>
<name>A0A9P0GPK7_PHACE</name>
<accession>A0A9P0GPK7</accession>
<sequence length="963" mass="110417">MLKLFRYTPVLCSRSSLMNNFRIPGFFSARNLSVNIDYDDKGSRLNLSELTELISEKKHVPAKLITNILGRINFEKLTVEESSFLLQCCGEFTADTTKKERDKISKMIFKGLQKCDKLNTDIYQTYINVCTDNRVPINTKELLNDVKCKPDQQLYKCLLENLCQNGNIEEAYNLLELMKNEGFFADEDIFNSLALAHAAKLGLESAETILLTMKTAHVQITNNTKASVLQGILRRGNKEDLDKFLEKYAFQLNENQLLTVLKELGLSQNISWLPEIRILYDTLTLSREFPNQLRNVCLHLVHMDRSLNAMTILENFMLGTENFGFFILEEMLHCNQKIDEIIFLAQHIPSSESNGYIIENLTGIALKHQYTDAAWKLFENLSELRPHYFWPLLLTYQQQNGELGVIQVVKKMLDKKIRPNHETLEYYVLPFCNLNDPHLLVDKIHKLGLTFKELLCPALIVLLQKGETKLAAALCDSYKVSISGGKLLNLISSSWHSSGDAESIAIILQRYCESSRVEKDLVGDFLIMSLEHCANTKDFANFNDLLKVINEKKLKMTTSSADVLCKVLDKNCEEHMSQQIRTDIDLLLDFRLKPEEQFITHPRDMTLEELECHLIELEEKNMQTRGVLRKLIGDHAKSGNDERVKQLLDRFLAAGYSETPGMKCMVMYSFVKGGHLQPALKVYNELKENDPTFSVDIFKILDLATLLVKNGRFSQAFEILQQHSKSKIFGGLLLQRNCLELLKACENEQEQAKMFNFLIEKGFCKVTNVILGPLVRIHLKDGNLQKAVSVYISFVEKYRFTPIKMEIIKEIVRSSDENLLQRVLDVTIKIHGKTSTQAVLIIALAEEGREKILRKILTLNKLPVKNELNKWSERLAKEGKVEALNTLASCCERLPKEIIDITLIYECIMKVHSTNNDCQSALKLYNSLMENEIPTSKNLEEQLCNLLRHNKCDIPEKLKINYC</sequence>
<dbReference type="GO" id="GO:0003730">
    <property type="term" value="F:mRNA 3'-UTR binding"/>
    <property type="evidence" value="ECO:0007669"/>
    <property type="project" value="TreeGrafter"/>
</dbReference>
<evidence type="ECO:0000313" key="3">
    <source>
        <dbReference type="Proteomes" id="UP001153737"/>
    </source>
</evidence>
<dbReference type="PANTHER" id="PTHR46669">
    <property type="entry name" value="LEUCINE-RICH PPR MOTIF-CONTAINING PROTEIN, MITOCHONDRIAL"/>
    <property type="match status" value="1"/>
</dbReference>
<dbReference type="NCBIfam" id="TIGR00756">
    <property type="entry name" value="PPR"/>
    <property type="match status" value="1"/>
</dbReference>
<dbReference type="InterPro" id="IPR002885">
    <property type="entry name" value="PPR_rpt"/>
</dbReference>
<reference evidence="2" key="1">
    <citation type="submission" date="2022-01" db="EMBL/GenBank/DDBJ databases">
        <authorList>
            <person name="King R."/>
        </authorList>
    </citation>
    <scope>NUCLEOTIDE SEQUENCE</scope>
</reference>
<proteinExistence type="predicted"/>